<dbReference type="PANTHER" id="PTHR37806">
    <property type="entry name" value="LMO0724 PROTEIN"/>
    <property type="match status" value="1"/>
</dbReference>
<protein>
    <recommendedName>
        <fullName evidence="4">GW domain-containing protein</fullName>
    </recommendedName>
</protein>
<dbReference type="eggNOG" id="COG3757">
    <property type="taxonomic scope" value="Bacteria"/>
</dbReference>
<dbReference type="SUPFAM" id="SSF82057">
    <property type="entry name" value="Prokaryotic SH3-related domain"/>
    <property type="match status" value="5"/>
</dbReference>
<dbReference type="InterPro" id="IPR038200">
    <property type="entry name" value="GW_dom_sf"/>
</dbReference>
<dbReference type="PANTHER" id="PTHR37806:SF1">
    <property type="entry name" value="PEPTIDASE C39-LIKE DOMAIN-CONTAINING PROTEIN"/>
    <property type="match status" value="1"/>
</dbReference>
<dbReference type="Gene3D" id="3.90.70.10">
    <property type="entry name" value="Cysteine proteinases"/>
    <property type="match status" value="1"/>
</dbReference>
<dbReference type="Gene3D" id="2.30.30.170">
    <property type="match status" value="5"/>
</dbReference>
<dbReference type="HOGENOM" id="CLU_399457_0_0_9"/>
<feature type="domain" description="GW" evidence="4">
    <location>
        <begin position="424"/>
        <end position="510"/>
    </location>
</feature>
<reference evidence="5 6" key="1">
    <citation type="journal article" date="2012" name="PLoS ONE">
        <title>Functional divergence in the genus oenococcus as predicted by genome sequencing of the newly-described species, Oenococcus kitaharae.</title>
        <authorList>
            <person name="Borneman A.R."/>
            <person name="McCarthy J.M."/>
            <person name="Chambers P.J."/>
            <person name="Bartowsky E.J."/>
        </authorList>
    </citation>
    <scope>NUCLEOTIDE SEQUENCE [LARGE SCALE GENOMIC DNA]</scope>
    <source>
        <strain evidence="6">DSM17330</strain>
    </source>
</reference>
<feature type="domain" description="GW" evidence="4">
    <location>
        <begin position="246"/>
        <end position="333"/>
    </location>
</feature>
<feature type="signal peptide" evidence="3">
    <location>
        <begin position="1"/>
        <end position="22"/>
    </location>
</feature>
<feature type="compositionally biased region" description="Polar residues" evidence="2">
    <location>
        <begin position="39"/>
        <end position="48"/>
    </location>
</feature>
<evidence type="ECO:0000256" key="1">
    <source>
        <dbReference type="ARBA" id="ARBA00022729"/>
    </source>
</evidence>
<dbReference type="PROSITE" id="PS51780">
    <property type="entry name" value="GW"/>
    <property type="match status" value="3"/>
</dbReference>
<dbReference type="InterPro" id="IPR025987">
    <property type="entry name" value="GW_dom"/>
</dbReference>
<dbReference type="OrthoDB" id="9802809at2"/>
<feature type="domain" description="GW" evidence="4">
    <location>
        <begin position="153"/>
        <end position="241"/>
    </location>
</feature>
<keyword evidence="1 3" id="KW-0732">Signal</keyword>
<dbReference type="EMBL" id="AFVZ01000001">
    <property type="protein sequence ID" value="EHN58929.1"/>
    <property type="molecule type" value="Genomic_DNA"/>
</dbReference>
<keyword evidence="6" id="KW-1185">Reference proteome</keyword>
<accession>G9WIB7</accession>
<dbReference type="Pfam" id="PF13529">
    <property type="entry name" value="Peptidase_C39_2"/>
    <property type="match status" value="1"/>
</dbReference>
<dbReference type="Pfam" id="PF13457">
    <property type="entry name" value="GW"/>
    <property type="match status" value="5"/>
</dbReference>
<evidence type="ECO:0000313" key="5">
    <source>
        <dbReference type="EMBL" id="EHN58929.1"/>
    </source>
</evidence>
<dbReference type="InterPro" id="IPR039564">
    <property type="entry name" value="Peptidase_C39-like"/>
</dbReference>
<organism evidence="5 6">
    <name type="scientific">Oenococcus kitaharae DSM 17330</name>
    <dbReference type="NCBI Taxonomy" id="1045004"/>
    <lineage>
        <taxon>Bacteria</taxon>
        <taxon>Bacillati</taxon>
        <taxon>Bacillota</taxon>
        <taxon>Bacilli</taxon>
        <taxon>Lactobacillales</taxon>
        <taxon>Lactobacillaceae</taxon>
        <taxon>Oenococcus</taxon>
    </lineage>
</organism>
<dbReference type="AlphaFoldDB" id="G9WIB7"/>
<gene>
    <name evidence="5" type="ORF">OKIT_0820</name>
</gene>
<name>G9WIB7_9LACO</name>
<sequence length="689" mass="76324">MVIAGLILAACLGINGQFFVNADTAGNMQSSSSEASSAPTRQSTQTTSHADKPNPPTFPATITGNQNINQTAEILDSSRNDGVFANGPALTSADTMAPESNGSQLNGRSVNVLAVVNTVRSNGQRYDYAKVQDLANQRIFWIDERAILATMISQKDVQYQAIIISGQRNDGIYNNGPALSTWAALKADNSAKNVDGRQVTVLKEAETLRGNGQYYYYVQVHDPVSNQDYWLDRRALTLGQYAVITSQKNVNQYAEVTNQRNDGIYNNGPALTNAASLSPQGYGNRYAGLYLQVTELAVTQRATGQSYEYAKVTNPENGESFWIDSRSLAISDFASIINQTPINQTATIRDSSRNDAVYNNGPALTNINTLAASNQGQKLNGREVIILNAVRTRRANGQEYDYDQIKDGNQTYWIDQRAVLASVSYKNVSYQAIINTINRTDDFYFNNPALTNWQTLSANGSDRNRNGHKVQVLQEAYTLRGDGNRYTYLKVQDGITIYWLDKRAFLFPNQSVTLSFHHFNQNQEGAPEGCEGASLQTALSVKGRYLSLRQIYNATGYGWSISPYNGFHGNPFGGGTFQTQTVYAEPLARATKKFYNGISNMTGANVNDVIYQLQQGNPVVTWASYTWTVNPANFHVMCIVGYRPGYFQISDPIFWGNSYWISTKTWQNVNQNEKTIGFSTPRSMNIVVK</sequence>
<proteinExistence type="predicted"/>
<evidence type="ECO:0000313" key="6">
    <source>
        <dbReference type="Proteomes" id="UP000004959"/>
    </source>
</evidence>
<dbReference type="Proteomes" id="UP000004959">
    <property type="component" value="Chromosome"/>
</dbReference>
<comment type="caution">
    <text evidence="5">The sequence shown here is derived from an EMBL/GenBank/DDBJ whole genome shotgun (WGS) entry which is preliminary data.</text>
</comment>
<evidence type="ECO:0000256" key="3">
    <source>
        <dbReference type="SAM" id="SignalP"/>
    </source>
</evidence>
<dbReference type="PATRIC" id="fig|1045004.4.peg.825"/>
<evidence type="ECO:0000256" key="2">
    <source>
        <dbReference type="SAM" id="MobiDB-lite"/>
    </source>
</evidence>
<feature type="chain" id="PRO_5003527871" description="GW domain-containing protein" evidence="3">
    <location>
        <begin position="23"/>
        <end position="689"/>
    </location>
</feature>
<dbReference type="RefSeq" id="WP_007745541.1">
    <property type="nucleotide sequence ID" value="NZ_CM001398.1"/>
</dbReference>
<feature type="region of interest" description="Disordered" evidence="2">
    <location>
        <begin position="27"/>
        <end position="65"/>
    </location>
</feature>
<evidence type="ECO:0000259" key="4">
    <source>
        <dbReference type="PROSITE" id="PS51780"/>
    </source>
</evidence>
<dbReference type="eggNOG" id="COG4990">
    <property type="taxonomic scope" value="Bacteria"/>
</dbReference>